<dbReference type="InterPro" id="IPR041414">
    <property type="entry name" value="Raco-like_middle"/>
</dbReference>
<dbReference type="InterPro" id="IPR027980">
    <property type="entry name" value="RACo_C"/>
</dbReference>
<dbReference type="PANTHER" id="PTHR42895">
    <property type="entry name" value="IRON-SULFUR CLUSTER-BINDING PROTEIN-RELATED"/>
    <property type="match status" value="1"/>
</dbReference>
<feature type="domain" description="RACo C-terminal" evidence="1">
    <location>
        <begin position="95"/>
        <end position="320"/>
    </location>
</feature>
<name>A0A381W0E8_9ZZZZ</name>
<organism evidence="3">
    <name type="scientific">marine metagenome</name>
    <dbReference type="NCBI Taxonomy" id="408172"/>
    <lineage>
        <taxon>unclassified sequences</taxon>
        <taxon>metagenomes</taxon>
        <taxon>ecological metagenomes</taxon>
    </lineage>
</organism>
<feature type="domain" description="RACo-like middle region" evidence="2">
    <location>
        <begin position="2"/>
        <end position="90"/>
    </location>
</feature>
<proteinExistence type="predicted"/>
<dbReference type="Pfam" id="PF17651">
    <property type="entry name" value="Raco_middle"/>
    <property type="match status" value="1"/>
</dbReference>
<accession>A0A381W0E8</accession>
<dbReference type="Pfam" id="PF14574">
    <property type="entry name" value="RACo_C_ter"/>
    <property type="match status" value="1"/>
</dbReference>
<dbReference type="InterPro" id="IPR052911">
    <property type="entry name" value="Corrinoid_activation_enz"/>
</dbReference>
<evidence type="ECO:0000259" key="2">
    <source>
        <dbReference type="Pfam" id="PF17651"/>
    </source>
</evidence>
<feature type="non-terminal residue" evidence="3">
    <location>
        <position position="1"/>
    </location>
</feature>
<dbReference type="AlphaFoldDB" id="A0A381W0E8"/>
<dbReference type="EMBL" id="UINC01010288">
    <property type="protein sequence ID" value="SVA45831.1"/>
    <property type="molecule type" value="Genomic_DNA"/>
</dbReference>
<evidence type="ECO:0008006" key="4">
    <source>
        <dbReference type="Google" id="ProtNLM"/>
    </source>
</evidence>
<evidence type="ECO:0000259" key="1">
    <source>
        <dbReference type="Pfam" id="PF14574"/>
    </source>
</evidence>
<sequence>SIYEVVLVGNPVMRDLFFGLDVYPLGQMPYRSVTEHEFREGQRPGTHLAKRGKQSLLPIHPDGRVYALPLVGSHVGSDTAACLLATGLAREERTVAMMDIGTNTELVIGNRHKLHAASCPAGPAFEGGQIQCGMPALEGAIGRVQLEPEQRLGVIGVGPPSGLCGSGLIDLLGELLRTGRINSCGRLTDGSDRFWLDAENDVYLTEEDISQLAQAKAANVAGLHLLHQNYGIDFSDLDVFYLAGGFARHIDLDHARRIGLIPDLPDERIVQVGNAALEGATLALLSVSAREEIDQLVRRIEHVELETFPEFFHCFTDGAQFVPFQNRITEAII</sequence>
<protein>
    <recommendedName>
        <fullName evidence="4">RACo C-terminal domain-containing protein</fullName>
    </recommendedName>
</protein>
<evidence type="ECO:0000313" key="3">
    <source>
        <dbReference type="EMBL" id="SVA45831.1"/>
    </source>
</evidence>
<dbReference type="InterPro" id="IPR042259">
    <property type="entry name" value="Raco-like_middle_sf"/>
</dbReference>
<reference evidence="3" key="1">
    <citation type="submission" date="2018-05" db="EMBL/GenBank/DDBJ databases">
        <authorList>
            <person name="Lanie J.A."/>
            <person name="Ng W.-L."/>
            <person name="Kazmierczak K.M."/>
            <person name="Andrzejewski T.M."/>
            <person name="Davidsen T.M."/>
            <person name="Wayne K.J."/>
            <person name="Tettelin H."/>
            <person name="Glass J.I."/>
            <person name="Rusch D."/>
            <person name="Podicherti R."/>
            <person name="Tsui H.-C.T."/>
            <person name="Winkler M.E."/>
        </authorList>
    </citation>
    <scope>NUCLEOTIDE SEQUENCE</scope>
</reference>
<dbReference type="Gene3D" id="3.30.420.480">
    <property type="entry name" value="Domain of unknown function (DUF4445)"/>
    <property type="match status" value="1"/>
</dbReference>
<gene>
    <name evidence="3" type="ORF">METZ01_LOCUS98685</name>
</gene>
<dbReference type="PANTHER" id="PTHR42895:SF1">
    <property type="entry name" value="IRON-SULFUR CLUSTER PROTEIN"/>
    <property type="match status" value="1"/>
</dbReference>